<dbReference type="EMBL" id="JARPUR010000003">
    <property type="protein sequence ID" value="KAK4879292.1"/>
    <property type="molecule type" value="Genomic_DNA"/>
</dbReference>
<organism evidence="14 15">
    <name type="scientific">Aquatica leii</name>
    <dbReference type="NCBI Taxonomy" id="1421715"/>
    <lineage>
        <taxon>Eukaryota</taxon>
        <taxon>Metazoa</taxon>
        <taxon>Ecdysozoa</taxon>
        <taxon>Arthropoda</taxon>
        <taxon>Hexapoda</taxon>
        <taxon>Insecta</taxon>
        <taxon>Pterygota</taxon>
        <taxon>Neoptera</taxon>
        <taxon>Endopterygota</taxon>
        <taxon>Coleoptera</taxon>
        <taxon>Polyphaga</taxon>
        <taxon>Elateriformia</taxon>
        <taxon>Elateroidea</taxon>
        <taxon>Lampyridae</taxon>
        <taxon>Luciolinae</taxon>
        <taxon>Aquatica</taxon>
    </lineage>
</organism>
<keyword evidence="10" id="KW-0472">Membrane</keyword>
<proteinExistence type="predicted"/>
<dbReference type="InterPro" id="IPR001254">
    <property type="entry name" value="Trypsin_dom"/>
</dbReference>
<feature type="disulfide bond" evidence="7">
    <location>
        <begin position="1718"/>
        <end position="1733"/>
    </location>
</feature>
<dbReference type="PANTHER" id="PTHR24252">
    <property type="entry name" value="ACROSIN-RELATED"/>
    <property type="match status" value="1"/>
</dbReference>
<dbReference type="SMART" id="SM00192">
    <property type="entry name" value="LDLa"/>
    <property type="match status" value="5"/>
</dbReference>
<feature type="compositionally biased region" description="Acidic residues" evidence="9">
    <location>
        <begin position="816"/>
        <end position="827"/>
    </location>
</feature>
<dbReference type="PROSITE" id="PS50024">
    <property type="entry name" value="SEA"/>
    <property type="match status" value="1"/>
</dbReference>
<feature type="compositionally biased region" description="Polar residues" evidence="9">
    <location>
        <begin position="7"/>
        <end position="36"/>
    </location>
</feature>
<dbReference type="Pfam" id="PF00089">
    <property type="entry name" value="Trypsin"/>
    <property type="match status" value="1"/>
</dbReference>
<comment type="caution">
    <text evidence="8">Lacks conserved residue(s) required for the propagation of feature annotation.</text>
</comment>
<keyword evidence="10" id="KW-1133">Transmembrane helix</keyword>
<dbReference type="InterPro" id="IPR023415">
    <property type="entry name" value="LDLR_class-A_CS"/>
</dbReference>
<dbReference type="InterPro" id="IPR036055">
    <property type="entry name" value="LDL_receptor-like_sf"/>
</dbReference>
<feature type="disulfide bond" evidence="7">
    <location>
        <begin position="1755"/>
        <end position="1770"/>
    </location>
</feature>
<evidence type="ECO:0000256" key="2">
    <source>
        <dbReference type="ARBA" id="ARBA00022670"/>
    </source>
</evidence>
<dbReference type="SUPFAM" id="SSF56487">
    <property type="entry name" value="SRCR-like"/>
    <property type="match status" value="1"/>
</dbReference>
<dbReference type="SMART" id="SM00020">
    <property type="entry name" value="Tryp_SPc"/>
    <property type="match status" value="1"/>
</dbReference>
<dbReference type="SMART" id="SM00202">
    <property type="entry name" value="SR"/>
    <property type="match status" value="1"/>
</dbReference>
<evidence type="ECO:0000259" key="13">
    <source>
        <dbReference type="PROSITE" id="PS50287"/>
    </source>
</evidence>
<dbReference type="Gene3D" id="4.10.400.10">
    <property type="entry name" value="Low-density Lipoprotein Receptor"/>
    <property type="match status" value="5"/>
</dbReference>
<dbReference type="InterPro" id="IPR043504">
    <property type="entry name" value="Peptidase_S1_PA_chymotrypsin"/>
</dbReference>
<gene>
    <name evidence="14" type="ORF">RN001_007438</name>
</gene>
<evidence type="ECO:0000259" key="11">
    <source>
        <dbReference type="PROSITE" id="PS50024"/>
    </source>
</evidence>
<dbReference type="GO" id="GO:0006508">
    <property type="term" value="P:proteolysis"/>
    <property type="evidence" value="ECO:0007669"/>
    <property type="project" value="UniProtKB-KW"/>
</dbReference>
<feature type="domain" description="SEA" evidence="11">
    <location>
        <begin position="345"/>
        <end position="470"/>
    </location>
</feature>
<dbReference type="PROSITE" id="PS50240">
    <property type="entry name" value="TRYPSIN_DOM"/>
    <property type="match status" value="1"/>
</dbReference>
<keyword evidence="5" id="KW-0735">Signal-anchor</keyword>
<dbReference type="PROSITE" id="PS01209">
    <property type="entry name" value="LDLRA_1"/>
    <property type="match status" value="4"/>
</dbReference>
<accession>A0AAN7PY55</accession>
<feature type="region of interest" description="Disordered" evidence="9">
    <location>
        <begin position="1"/>
        <end position="52"/>
    </location>
</feature>
<keyword evidence="6 7" id="KW-1015">Disulfide bond</keyword>
<dbReference type="SUPFAM" id="SSF57424">
    <property type="entry name" value="LDL receptor-like module"/>
    <property type="match status" value="5"/>
</dbReference>
<dbReference type="InterPro" id="IPR001190">
    <property type="entry name" value="SRCR"/>
</dbReference>
<evidence type="ECO:0000313" key="14">
    <source>
        <dbReference type="EMBL" id="KAK4879292.1"/>
    </source>
</evidence>
<evidence type="ECO:0000256" key="4">
    <source>
        <dbReference type="ARBA" id="ARBA00022825"/>
    </source>
</evidence>
<feature type="compositionally biased region" description="Basic and acidic residues" evidence="9">
    <location>
        <begin position="595"/>
        <end position="607"/>
    </location>
</feature>
<dbReference type="PRINTS" id="PR00261">
    <property type="entry name" value="LDLRECEPTOR"/>
</dbReference>
<evidence type="ECO:0000256" key="9">
    <source>
        <dbReference type="SAM" id="MobiDB-lite"/>
    </source>
</evidence>
<dbReference type="SUPFAM" id="SSF50494">
    <property type="entry name" value="Trypsin-like serine proteases"/>
    <property type="match status" value="1"/>
</dbReference>
<feature type="disulfide bond" evidence="7">
    <location>
        <begin position="1600"/>
        <end position="1615"/>
    </location>
</feature>
<dbReference type="CDD" id="cd00190">
    <property type="entry name" value="Tryp_SPc"/>
    <property type="match status" value="1"/>
</dbReference>
<dbReference type="Proteomes" id="UP001353858">
    <property type="component" value="Unassembled WGS sequence"/>
</dbReference>
<dbReference type="Pfam" id="PF15494">
    <property type="entry name" value="SRCR_2"/>
    <property type="match status" value="1"/>
</dbReference>
<dbReference type="PROSITE" id="PS50287">
    <property type="entry name" value="SRCR_2"/>
    <property type="match status" value="1"/>
</dbReference>
<dbReference type="GO" id="GO:0016020">
    <property type="term" value="C:membrane"/>
    <property type="evidence" value="ECO:0007669"/>
    <property type="project" value="UniProtKB-SubCell"/>
</dbReference>
<dbReference type="InterPro" id="IPR002172">
    <property type="entry name" value="LDrepeatLR_classA_rpt"/>
</dbReference>
<keyword evidence="15" id="KW-1185">Reference proteome</keyword>
<keyword evidence="2" id="KW-0645">Protease</keyword>
<feature type="region of interest" description="Disordered" evidence="9">
    <location>
        <begin position="533"/>
        <end position="827"/>
    </location>
</feature>
<feature type="compositionally biased region" description="Pro residues" evidence="9">
    <location>
        <begin position="560"/>
        <end position="580"/>
    </location>
</feature>
<evidence type="ECO:0000256" key="1">
    <source>
        <dbReference type="ARBA" id="ARBA00004606"/>
    </source>
</evidence>
<keyword evidence="4" id="KW-0720">Serine protease</keyword>
<dbReference type="Gene3D" id="3.10.250.10">
    <property type="entry name" value="SRCR-like domain"/>
    <property type="match status" value="1"/>
</dbReference>
<dbReference type="PANTHER" id="PTHR24252:SF7">
    <property type="entry name" value="HYALIN"/>
    <property type="match status" value="1"/>
</dbReference>
<evidence type="ECO:0000313" key="15">
    <source>
        <dbReference type="Proteomes" id="UP001353858"/>
    </source>
</evidence>
<keyword evidence="10" id="KW-0812">Transmembrane</keyword>
<feature type="disulfide bond" evidence="7">
    <location>
        <begin position="1678"/>
        <end position="1693"/>
    </location>
</feature>
<keyword evidence="3" id="KW-0378">Hydrolase</keyword>
<evidence type="ECO:0000256" key="5">
    <source>
        <dbReference type="ARBA" id="ARBA00022968"/>
    </source>
</evidence>
<dbReference type="CDD" id="cd00112">
    <property type="entry name" value="LDLa"/>
    <property type="match status" value="5"/>
</dbReference>
<feature type="compositionally biased region" description="Low complexity" evidence="9">
    <location>
        <begin position="769"/>
        <end position="790"/>
    </location>
</feature>
<evidence type="ECO:0000256" key="8">
    <source>
        <dbReference type="PROSITE-ProRule" id="PRU00196"/>
    </source>
</evidence>
<feature type="transmembrane region" description="Helical" evidence="10">
    <location>
        <begin position="255"/>
        <end position="279"/>
    </location>
</feature>
<comment type="caution">
    <text evidence="14">The sequence shown here is derived from an EMBL/GenBank/DDBJ whole genome shotgun (WGS) entry which is preliminary data.</text>
</comment>
<evidence type="ECO:0000256" key="3">
    <source>
        <dbReference type="ARBA" id="ARBA00022801"/>
    </source>
</evidence>
<feature type="compositionally biased region" description="Basic and acidic residues" evidence="9">
    <location>
        <begin position="725"/>
        <end position="758"/>
    </location>
</feature>
<feature type="region of interest" description="Disordered" evidence="9">
    <location>
        <begin position="315"/>
        <end position="337"/>
    </location>
</feature>
<feature type="region of interest" description="Disordered" evidence="9">
    <location>
        <begin position="91"/>
        <end position="146"/>
    </location>
</feature>
<dbReference type="InterPro" id="IPR036772">
    <property type="entry name" value="SRCR-like_dom_sf"/>
</dbReference>
<reference evidence="15" key="1">
    <citation type="submission" date="2023-01" db="EMBL/GenBank/DDBJ databases">
        <title>Key to firefly adult light organ development and bioluminescence: homeobox transcription factors regulate luciferase expression and transportation to peroxisome.</title>
        <authorList>
            <person name="Fu X."/>
        </authorList>
    </citation>
    <scope>NUCLEOTIDE SEQUENCE [LARGE SCALE GENOMIC DNA]</scope>
</reference>
<name>A0AAN7PY55_9COLE</name>
<feature type="compositionally biased region" description="Basic and acidic residues" evidence="9">
    <location>
        <begin position="615"/>
        <end position="715"/>
    </location>
</feature>
<dbReference type="PROSITE" id="PS50068">
    <property type="entry name" value="LDLRA_2"/>
    <property type="match status" value="5"/>
</dbReference>
<evidence type="ECO:0000259" key="12">
    <source>
        <dbReference type="PROSITE" id="PS50240"/>
    </source>
</evidence>
<comment type="subcellular location">
    <subcellularLocation>
        <location evidence="1">Membrane</location>
        <topology evidence="1">Single-pass type II membrane protein</topology>
    </subcellularLocation>
</comment>
<feature type="domain" description="Peptidase S1" evidence="12">
    <location>
        <begin position="1884"/>
        <end position="2128"/>
    </location>
</feature>
<feature type="disulfide bond" evidence="7">
    <location>
        <begin position="1638"/>
        <end position="1653"/>
    </location>
</feature>
<evidence type="ECO:0000256" key="7">
    <source>
        <dbReference type="PROSITE-ProRule" id="PRU00124"/>
    </source>
</evidence>
<evidence type="ECO:0000256" key="6">
    <source>
        <dbReference type="ARBA" id="ARBA00023157"/>
    </source>
</evidence>
<sequence length="2142" mass="240956">MDADSSYGGSDTAQDSTLGHDSNSLETSISNHTSTVHNHHDEVDKSVMPSNDTNTYFKNEVTLPINYDDKNPEKSSIPHYLSTAKLNIEDDNRDNINDSKNYSSTHNLNEETPKSKKKPNNSGIDNPAFQADEKSNHQPSNGALKSTFDENKAFTNGDLNATPLGFTSPTKNEEHMAEAVNLELINLKPVGKDVGGYDGSNGINDIPIKKETEVEIGNPYDEYFVPVNEHRKYMRGEKLYVTKDKRDKKKRNKCLCWSLCLVLVAAAVIVGILAAVGIIGTQEAHPVQEARHFSDSPKVEDSEIKSAGGIFGISDRNKHTYPHTPEPPISTMKSMPTTDTSRIEVPRALESEIIIDNLVFHEALSHRNSTEFKDLAENLEQLLKIALFSNDMSMYDPTNVELKIMEFMPGSVRAKFRIGWIFENEDDNTNDPINPETLKQRLINTLNENYGYLEEYHIPETTITSEKIINMCHIENNGCEHSCNFDYKLLNFMCECPPYQQLDIDEKSCISVHQNYYPVSTEPETMTDFEFESPKHHDLEHGRSYEPTSKMVPHSTAKPEPSPIAEPTPEPTVVPEPEPSAEPESKPEPIPTSKPEPDFEPTSKSEPEPNPEPTSKPEPEPTVKPEPEPTVKPEPEPTSKPEPEPTSKPEPEPTSKPEPEPTSKPEPEPTSKPEPEPTSKPEPEPTSKPEPEPTSKPEPEPTTKPEPEPTSKPEPEPTANPEPEPTSKPEPTHKPELEVTNKPESKVTQRKEEDETHGRSKSIYEFISEPESTPEPSSKSESKPTSTETPNDNLHAMVFSHSETTTTHEPEHEPESEPELPIEPESEFDEEPEILIHSQHEATTHSQPTTHMQLEIKPTILSDIITKTTTEFDPEMHTSKEFEYATQYHAQTERIHEVTLLPHSSSTHSENILLPQTTTYSTNKEHDHMQNNTVTENSTAVMGTNNTVLENIPMMEHNHEYNDTFVHGVEVHITIPELEESENKTKTFNSSGREAKLSDESFDSIADNFLNVNHTTIDPNILYATTTMNPEDTKMMMNNTNLDTTDATKKLSVSEITTIVNTSTLDENEKTIDTGRKIILNQTEDVANTVEITKPLTKAIESKEMDKETTQNNTVSIVTMNKVEVKDTTEKIATTTLMHDVSTNTMHTPVITDNQTKNNHAEVLVEHTSTENVIEAQSHDFIENSNVENMSPFLPEIENDTIVKTLNAELEQNTESPNKNEMYVITENPPRLDNDEMNVTNPFDPNPTDTTVGVLSINQNKTVTNKSNIVNEIENNNTKLSEFSTTSTTSKRPSLSPDIINNIHSNNLFFKLHTSTDSSVTQTEPIPIKNEISNSKEKDISTEDLLALETTTYKQSNIKNLTTAKQEMQAITEIIPIVKNKSENVIHANAEKINETNFVTTTMHPLSSESHQYEVHENLFEDITTPSLLKLQKTFRDSDPPLPVIPLVEEKHEKKRTDNDLFNKLDSFETIYDPRDLINDINDEDQYFITTTTELPKDNNTGSDNENVVSKFNEDEENDHYLATDFTNKYTFTTPPANNTSEDFYLEQIKKANMSREDVKPVTEEFSFTHFSRCPTGQFQCLNGTSMKSSSYCISNSDRCDSVDDCTDASDEIGCTQEQCLENFQCNNGQCLKRQLVCNGMSDCLDGSDESDCMSWKCRFDEFSCGEGHRCIPLSMKCDGRNDCPKGEDEYHCYTQNCQPNSYRCVTQDTCIPASWKCDGKLDCDGGDDENSCECNKNEFKCMKGGGCIPRDQMCDGIQQCPDLSDEWNCLRLQEANNSMIHTSIVEVQTMNTTWLQICSDLWNNFYSNLVCQSLGFAEASTTEFINIDNTTLKYFKLRNSEHQSSHILTQLETTNKCESVVSVTCQEFECGSQASLDVQSARIIGGSRATETQWPSVTFLYDKKQHKQCTSTLIAPRWAIASYSCVFGKESMLSNKFEWSLYAGGTNFSVNTDNSTTQIRLVASLIPHPQVKFVEFVYTNDIVLVELESPLTLGPNVSAICLPNNEIEPRQLCVTAGWGINQPGETDRHQYLNYLPVPTIDVDNCNSTEHYNGRLTEDKICAGYTDSDKTPCYNDEGAPLMCFSDASNTWELRGLLSYHANCGRSRHPALYSSINKDTRQWISHTIGLQLMMNQRVALNKK</sequence>
<feature type="compositionally biased region" description="Basic and acidic residues" evidence="9">
    <location>
        <begin position="533"/>
        <end position="544"/>
    </location>
</feature>
<protein>
    <submittedName>
        <fullName evidence="14">Uncharacterized protein</fullName>
    </submittedName>
</protein>
<feature type="domain" description="SRCR" evidence="13">
    <location>
        <begin position="1771"/>
        <end position="1820"/>
    </location>
</feature>
<dbReference type="GO" id="GO:0004252">
    <property type="term" value="F:serine-type endopeptidase activity"/>
    <property type="evidence" value="ECO:0007669"/>
    <property type="project" value="InterPro"/>
</dbReference>
<dbReference type="Pfam" id="PF00057">
    <property type="entry name" value="Ldl_recept_a"/>
    <property type="match status" value="4"/>
</dbReference>
<dbReference type="InterPro" id="IPR009003">
    <property type="entry name" value="Peptidase_S1_PA"/>
</dbReference>
<feature type="disulfide bond" evidence="7">
    <location>
        <begin position="1626"/>
        <end position="1644"/>
    </location>
</feature>
<dbReference type="InterPro" id="IPR000082">
    <property type="entry name" value="SEA_dom"/>
</dbReference>
<dbReference type="Gene3D" id="2.40.10.10">
    <property type="entry name" value="Trypsin-like serine proteases"/>
    <property type="match status" value="1"/>
</dbReference>
<feature type="compositionally biased region" description="Basic and acidic residues" evidence="9">
    <location>
        <begin position="806"/>
        <end position="815"/>
    </location>
</feature>
<evidence type="ECO:0000256" key="10">
    <source>
        <dbReference type="SAM" id="Phobius"/>
    </source>
</evidence>